<sequence>MQDYGGDMGRLPKALDPRDPLQAFAIELRALRDAAGAAGGQAATCEAVGINRSTYYAWLSGAQLPTSDLLELVVRAWGGDRAHWAERRRQTERALAQDRPDCELPTRETSNETDSPLSEIERLEFSIPWTEAIESAWMVLGPCTSGQKLESRLACHIFLSCLGLHGEEKWTTPMGAKVQLSRIRADVKRTAIEAGFSATPPSVLEITDSILEGLIRNHLIGVSGYDVAANGKLDPIFQIESWLLKATKWLPDSPERCLDLIREARLS</sequence>
<feature type="region of interest" description="Disordered" evidence="1">
    <location>
        <begin position="88"/>
        <end position="117"/>
    </location>
</feature>
<dbReference type="EMBL" id="BAAABX010000080">
    <property type="protein sequence ID" value="GAA0434911.1"/>
    <property type="molecule type" value="Genomic_DNA"/>
</dbReference>
<reference evidence="2 3" key="1">
    <citation type="journal article" date="2019" name="Int. J. Syst. Evol. Microbiol.">
        <title>The Global Catalogue of Microorganisms (GCM) 10K type strain sequencing project: providing services to taxonomists for standard genome sequencing and annotation.</title>
        <authorList>
            <consortium name="The Broad Institute Genomics Platform"/>
            <consortium name="The Broad Institute Genome Sequencing Center for Infectious Disease"/>
            <person name="Wu L."/>
            <person name="Ma J."/>
        </authorList>
    </citation>
    <scope>NUCLEOTIDE SEQUENCE [LARGE SCALE GENOMIC DNA]</scope>
    <source>
        <strain evidence="2 3">JCM 4788</strain>
    </source>
</reference>
<evidence type="ECO:0000256" key="1">
    <source>
        <dbReference type="SAM" id="MobiDB-lite"/>
    </source>
</evidence>
<dbReference type="Proteomes" id="UP001500879">
    <property type="component" value="Unassembled WGS sequence"/>
</dbReference>
<name>A0ABN0Z5T7_9ACTN</name>
<proteinExistence type="predicted"/>
<organism evidence="2 3">
    <name type="scientific">Streptomyces luteireticuli</name>
    <dbReference type="NCBI Taxonomy" id="173858"/>
    <lineage>
        <taxon>Bacteria</taxon>
        <taxon>Bacillati</taxon>
        <taxon>Actinomycetota</taxon>
        <taxon>Actinomycetes</taxon>
        <taxon>Kitasatosporales</taxon>
        <taxon>Streptomycetaceae</taxon>
        <taxon>Streptomyces</taxon>
    </lineage>
</organism>
<evidence type="ECO:0000313" key="2">
    <source>
        <dbReference type="EMBL" id="GAA0434911.1"/>
    </source>
</evidence>
<accession>A0ABN0Z5T7</accession>
<comment type="caution">
    <text evidence="2">The sequence shown here is derived from an EMBL/GenBank/DDBJ whole genome shotgun (WGS) entry which is preliminary data.</text>
</comment>
<protein>
    <recommendedName>
        <fullName evidence="4">XRE family transcriptional regulator</fullName>
    </recommendedName>
</protein>
<gene>
    <name evidence="2" type="ORF">GCM10010357_65520</name>
</gene>
<keyword evidence="3" id="KW-1185">Reference proteome</keyword>
<evidence type="ECO:0000313" key="3">
    <source>
        <dbReference type="Proteomes" id="UP001500879"/>
    </source>
</evidence>
<dbReference type="RefSeq" id="WP_425543607.1">
    <property type="nucleotide sequence ID" value="NZ_BAAABX010000080.1"/>
</dbReference>
<evidence type="ECO:0008006" key="4">
    <source>
        <dbReference type="Google" id="ProtNLM"/>
    </source>
</evidence>
<feature type="compositionally biased region" description="Basic and acidic residues" evidence="1">
    <location>
        <begin position="88"/>
        <end position="110"/>
    </location>
</feature>